<evidence type="ECO:0000256" key="7">
    <source>
        <dbReference type="ARBA" id="ARBA00022840"/>
    </source>
</evidence>
<proteinExistence type="inferred from homology"/>
<dbReference type="Pfam" id="PF13671">
    <property type="entry name" value="AAA_33"/>
    <property type="match status" value="1"/>
</dbReference>
<dbReference type="PANTHER" id="PTHR43442:SF3">
    <property type="entry name" value="GLUCONOKINASE-RELATED"/>
    <property type="match status" value="1"/>
</dbReference>
<keyword evidence="5 9" id="KW-0547">Nucleotide-binding</keyword>
<evidence type="ECO:0000256" key="5">
    <source>
        <dbReference type="ARBA" id="ARBA00022741"/>
    </source>
</evidence>
<organism evidence="10 11">
    <name type="scientific">Nocardia testacea</name>
    <dbReference type="NCBI Taxonomy" id="248551"/>
    <lineage>
        <taxon>Bacteria</taxon>
        <taxon>Bacillati</taxon>
        <taxon>Actinomycetota</taxon>
        <taxon>Actinomycetes</taxon>
        <taxon>Mycobacteriales</taxon>
        <taxon>Nocardiaceae</taxon>
        <taxon>Nocardia</taxon>
    </lineage>
</organism>
<name>A0ABW7VSB2_9NOCA</name>
<comment type="pathway">
    <text evidence="1">Carbohydrate acid metabolism.</text>
</comment>
<dbReference type="EC" id="2.7.1.12" evidence="3 9"/>
<sequence length="187" mass="20335">MTVVEPTQRSLPDPPCVVVMGVSGTGKTTTARLLARRLGVPFADADDLHPRANIDKMASGIPLDDRDREPWLVAVGDWLRARDAEGTGGVMACSALKRRYRDLLRTAAPDTYFLLLTADREELLARLTGRTGHFMPAALLDSQLAALEPLQPGERGVALHGSRNAGHAVEVAMRSLREHAAERRPGR</sequence>
<evidence type="ECO:0000256" key="2">
    <source>
        <dbReference type="ARBA" id="ARBA00008420"/>
    </source>
</evidence>
<evidence type="ECO:0000256" key="4">
    <source>
        <dbReference type="ARBA" id="ARBA00022679"/>
    </source>
</evidence>
<dbReference type="PANTHER" id="PTHR43442">
    <property type="entry name" value="GLUCONOKINASE-RELATED"/>
    <property type="match status" value="1"/>
</dbReference>
<reference evidence="10 11" key="1">
    <citation type="submission" date="2024-10" db="EMBL/GenBank/DDBJ databases">
        <title>The Natural Products Discovery Center: Release of the First 8490 Sequenced Strains for Exploring Actinobacteria Biosynthetic Diversity.</title>
        <authorList>
            <person name="Kalkreuter E."/>
            <person name="Kautsar S.A."/>
            <person name="Yang D."/>
            <person name="Bader C.D."/>
            <person name="Teijaro C.N."/>
            <person name="Fluegel L."/>
            <person name="Davis C.M."/>
            <person name="Simpson J.R."/>
            <person name="Lauterbach L."/>
            <person name="Steele A.D."/>
            <person name="Gui C."/>
            <person name="Meng S."/>
            <person name="Li G."/>
            <person name="Viehrig K."/>
            <person name="Ye F."/>
            <person name="Su P."/>
            <person name="Kiefer A.F."/>
            <person name="Nichols A."/>
            <person name="Cepeda A.J."/>
            <person name="Yan W."/>
            <person name="Fan B."/>
            <person name="Jiang Y."/>
            <person name="Adhikari A."/>
            <person name="Zheng C.-J."/>
            <person name="Schuster L."/>
            <person name="Cowan T.M."/>
            <person name="Smanski M.J."/>
            <person name="Chevrette M.G."/>
            <person name="De Carvalho L.P.S."/>
            <person name="Shen B."/>
        </authorList>
    </citation>
    <scope>NUCLEOTIDE SEQUENCE [LARGE SCALE GENOMIC DNA]</scope>
    <source>
        <strain evidence="10 11">NPDC019377</strain>
    </source>
</reference>
<comment type="catalytic activity">
    <reaction evidence="8 9">
        <text>D-gluconate + ATP = 6-phospho-D-gluconate + ADP + H(+)</text>
        <dbReference type="Rhea" id="RHEA:19433"/>
        <dbReference type="ChEBI" id="CHEBI:15378"/>
        <dbReference type="ChEBI" id="CHEBI:18391"/>
        <dbReference type="ChEBI" id="CHEBI:30616"/>
        <dbReference type="ChEBI" id="CHEBI:58759"/>
        <dbReference type="ChEBI" id="CHEBI:456216"/>
        <dbReference type="EC" id="2.7.1.12"/>
    </reaction>
</comment>
<keyword evidence="7 9" id="KW-0067">ATP-binding</keyword>
<keyword evidence="11" id="KW-1185">Reference proteome</keyword>
<dbReference type="Proteomes" id="UP001611494">
    <property type="component" value="Unassembled WGS sequence"/>
</dbReference>
<evidence type="ECO:0000313" key="10">
    <source>
        <dbReference type="EMBL" id="MFI2229481.1"/>
    </source>
</evidence>
<dbReference type="CDD" id="cd02021">
    <property type="entry name" value="GntK"/>
    <property type="match status" value="1"/>
</dbReference>
<dbReference type="InterPro" id="IPR027417">
    <property type="entry name" value="P-loop_NTPase"/>
</dbReference>
<keyword evidence="4 9" id="KW-0808">Transferase</keyword>
<evidence type="ECO:0000256" key="9">
    <source>
        <dbReference type="RuleBase" id="RU363066"/>
    </source>
</evidence>
<evidence type="ECO:0000313" key="11">
    <source>
        <dbReference type="Proteomes" id="UP001611494"/>
    </source>
</evidence>
<evidence type="ECO:0000256" key="3">
    <source>
        <dbReference type="ARBA" id="ARBA00012054"/>
    </source>
</evidence>
<keyword evidence="6 9" id="KW-0418">Kinase</keyword>
<dbReference type="Gene3D" id="3.40.50.300">
    <property type="entry name" value="P-loop containing nucleotide triphosphate hydrolases"/>
    <property type="match status" value="1"/>
</dbReference>
<dbReference type="RefSeq" id="WP_397060390.1">
    <property type="nucleotide sequence ID" value="NZ_JBIRYL010000001.1"/>
</dbReference>
<dbReference type="EMBL" id="JBIRYL010000001">
    <property type="protein sequence ID" value="MFI2229481.1"/>
    <property type="molecule type" value="Genomic_DNA"/>
</dbReference>
<comment type="caution">
    <text evidence="10">The sequence shown here is derived from an EMBL/GenBank/DDBJ whole genome shotgun (WGS) entry which is preliminary data.</text>
</comment>
<evidence type="ECO:0000256" key="8">
    <source>
        <dbReference type="ARBA" id="ARBA00048090"/>
    </source>
</evidence>
<dbReference type="SUPFAM" id="SSF52540">
    <property type="entry name" value="P-loop containing nucleoside triphosphate hydrolases"/>
    <property type="match status" value="1"/>
</dbReference>
<dbReference type="NCBIfam" id="TIGR01313">
    <property type="entry name" value="therm_gnt_kin"/>
    <property type="match status" value="1"/>
</dbReference>
<protein>
    <recommendedName>
        <fullName evidence="3 9">Gluconokinase</fullName>
        <ecNumber evidence="3 9">2.7.1.12</ecNumber>
    </recommendedName>
</protein>
<comment type="similarity">
    <text evidence="2 9">Belongs to the gluconokinase GntK/GntV family.</text>
</comment>
<accession>A0ABW7VSB2</accession>
<dbReference type="InterPro" id="IPR006001">
    <property type="entry name" value="Therm_gnt_kin"/>
</dbReference>
<gene>
    <name evidence="10" type="ORF">ACH49Z_06480</name>
</gene>
<evidence type="ECO:0000256" key="1">
    <source>
        <dbReference type="ARBA" id="ARBA00004761"/>
    </source>
</evidence>
<evidence type="ECO:0000256" key="6">
    <source>
        <dbReference type="ARBA" id="ARBA00022777"/>
    </source>
</evidence>